<organism evidence="1 2">
    <name type="scientific">Kaistia hirudinis</name>
    <dbReference type="NCBI Taxonomy" id="1293440"/>
    <lineage>
        <taxon>Bacteria</taxon>
        <taxon>Pseudomonadati</taxon>
        <taxon>Pseudomonadota</taxon>
        <taxon>Alphaproteobacteria</taxon>
        <taxon>Hyphomicrobiales</taxon>
        <taxon>Kaistiaceae</taxon>
        <taxon>Kaistia</taxon>
    </lineage>
</organism>
<dbReference type="RefSeq" id="WP_183396785.1">
    <property type="nucleotide sequence ID" value="NZ_JACIDS010000001.1"/>
</dbReference>
<name>A0A840AJ85_9HYPH</name>
<reference evidence="1 2" key="1">
    <citation type="submission" date="2020-08" db="EMBL/GenBank/DDBJ databases">
        <title>Genomic Encyclopedia of Type Strains, Phase IV (KMG-IV): sequencing the most valuable type-strain genomes for metagenomic binning, comparative biology and taxonomic classification.</title>
        <authorList>
            <person name="Goeker M."/>
        </authorList>
    </citation>
    <scope>NUCLEOTIDE SEQUENCE [LARGE SCALE GENOMIC DNA]</scope>
    <source>
        <strain evidence="1 2">DSM 25966</strain>
    </source>
</reference>
<protein>
    <recommendedName>
        <fullName evidence="3">DUF3253 domain-containing protein</fullName>
    </recommendedName>
</protein>
<dbReference type="Proteomes" id="UP000553963">
    <property type="component" value="Unassembled WGS sequence"/>
</dbReference>
<dbReference type="InterPro" id="IPR036388">
    <property type="entry name" value="WH-like_DNA-bd_sf"/>
</dbReference>
<accession>A0A840AJ85</accession>
<dbReference type="InterPro" id="IPR021660">
    <property type="entry name" value="DUF3253"/>
</dbReference>
<gene>
    <name evidence="1" type="ORF">GGR25_000106</name>
</gene>
<proteinExistence type="predicted"/>
<evidence type="ECO:0008006" key="3">
    <source>
        <dbReference type="Google" id="ProtNLM"/>
    </source>
</evidence>
<dbReference type="Gene3D" id="1.10.10.10">
    <property type="entry name" value="Winged helix-like DNA-binding domain superfamily/Winged helix DNA-binding domain"/>
    <property type="match status" value="1"/>
</dbReference>
<sequence length="99" mass="10264">MIPKDPAIAAALLERLAALPADKSLDPTELARALAGTDEKAWARLMPSIRRVAVKLAGQGRASILRKGKPVDPATFKGVYRIGGPLAAGIAEPVADTPA</sequence>
<keyword evidence="2" id="KW-1185">Reference proteome</keyword>
<comment type="caution">
    <text evidence="1">The sequence shown here is derived from an EMBL/GenBank/DDBJ whole genome shotgun (WGS) entry which is preliminary data.</text>
</comment>
<dbReference type="InterPro" id="IPR036390">
    <property type="entry name" value="WH_DNA-bd_sf"/>
</dbReference>
<evidence type="ECO:0000313" key="1">
    <source>
        <dbReference type="EMBL" id="MBB3929087.1"/>
    </source>
</evidence>
<dbReference type="SUPFAM" id="SSF46785">
    <property type="entry name" value="Winged helix' DNA-binding domain"/>
    <property type="match status" value="1"/>
</dbReference>
<evidence type="ECO:0000313" key="2">
    <source>
        <dbReference type="Proteomes" id="UP000553963"/>
    </source>
</evidence>
<dbReference type="AlphaFoldDB" id="A0A840AJ85"/>
<dbReference type="Pfam" id="PF11625">
    <property type="entry name" value="DUF3253"/>
    <property type="match status" value="1"/>
</dbReference>
<dbReference type="EMBL" id="JACIDS010000001">
    <property type="protein sequence ID" value="MBB3929087.1"/>
    <property type="molecule type" value="Genomic_DNA"/>
</dbReference>